<evidence type="ECO:0000313" key="3">
    <source>
        <dbReference type="Proteomes" id="UP001430193"/>
    </source>
</evidence>
<evidence type="ECO:0000256" key="1">
    <source>
        <dbReference type="SAM" id="Phobius"/>
    </source>
</evidence>
<name>A0ABS2KIK5_9GAMM</name>
<keyword evidence="1" id="KW-1133">Transmembrane helix</keyword>
<gene>
    <name evidence="2" type="ORF">ISS99_15835</name>
</gene>
<dbReference type="RefSeq" id="WP_204632535.1">
    <property type="nucleotide sequence ID" value="NZ_BSOC01000002.1"/>
</dbReference>
<dbReference type="EMBL" id="JADIKF010000039">
    <property type="protein sequence ID" value="MBM7130995.1"/>
    <property type="molecule type" value="Genomic_DNA"/>
</dbReference>
<keyword evidence="3" id="KW-1185">Reference proteome</keyword>
<proteinExistence type="predicted"/>
<keyword evidence="1" id="KW-0812">Transmembrane</keyword>
<organism evidence="2 3">
    <name type="scientific">Dyella mobilis</name>
    <dbReference type="NCBI Taxonomy" id="1849582"/>
    <lineage>
        <taxon>Bacteria</taxon>
        <taxon>Pseudomonadati</taxon>
        <taxon>Pseudomonadota</taxon>
        <taxon>Gammaproteobacteria</taxon>
        <taxon>Lysobacterales</taxon>
        <taxon>Rhodanobacteraceae</taxon>
        <taxon>Dyella</taxon>
    </lineage>
</organism>
<accession>A0ABS2KIK5</accession>
<comment type="caution">
    <text evidence="2">The sequence shown here is derived from an EMBL/GenBank/DDBJ whole genome shotgun (WGS) entry which is preliminary data.</text>
</comment>
<feature type="transmembrane region" description="Helical" evidence="1">
    <location>
        <begin position="42"/>
        <end position="64"/>
    </location>
</feature>
<dbReference type="Proteomes" id="UP001430193">
    <property type="component" value="Unassembled WGS sequence"/>
</dbReference>
<sequence length="208" mass="22701">MNVATAHVVPTHAKTITSRYEVQEQSDGQICFQTYPASKPMFTFDSGVIVVGFAVPILGLDYFLLGTGNLIPALVTTIMAVGVAWLCLRILHRERRHGVRPGRFYVSNTTLNIPSAPTSNANMTTLHASSIDRLVIRSTIAHEETTNSSFGTIGSRGMQARDKRTAWFAENSFILEAQSGGRGYLLANGLNETTAHGLMTRVSRKLGF</sequence>
<feature type="transmembrane region" description="Helical" evidence="1">
    <location>
        <begin position="70"/>
        <end position="91"/>
    </location>
</feature>
<protein>
    <submittedName>
        <fullName evidence="2">Uncharacterized protein</fullName>
    </submittedName>
</protein>
<keyword evidence="1" id="KW-0472">Membrane</keyword>
<evidence type="ECO:0000313" key="2">
    <source>
        <dbReference type="EMBL" id="MBM7130995.1"/>
    </source>
</evidence>
<reference evidence="2" key="1">
    <citation type="submission" date="2020-10" db="EMBL/GenBank/DDBJ databases">
        <title>Phylogeny of dyella-like bacteria.</title>
        <authorList>
            <person name="Fu J."/>
        </authorList>
    </citation>
    <scope>NUCLEOTIDE SEQUENCE</scope>
    <source>
        <strain evidence="2">DHON07</strain>
    </source>
</reference>